<dbReference type="PANTHER" id="PTHR48083">
    <property type="entry name" value="MEDIUM-CHAIN SPECIFIC ACYL-COA DEHYDROGENASE, MITOCHONDRIAL-RELATED"/>
    <property type="match status" value="1"/>
</dbReference>
<evidence type="ECO:0000313" key="6">
    <source>
        <dbReference type="Proteomes" id="UP000295122"/>
    </source>
</evidence>
<sequence length="409" mass="44934">MSAVASARSLDPLDPDWTIDVPRTHDEAIVVARALAADFAPGASDRDRDRVLPWAEVERFSRSGLWAIQVPSAYGGPDLPTATLTSIIRIIAEADPSIAQIPQNHYCFVEHIARIGSPEQKDYYLDRVLKGDRFGNGFSEKTGKTIRDIQTRFEDRGDHYILNGEKFYSTGALFAHWVPVVGLDPDGKPLVAILPHDASGLDIVDDWSGFGQRTTASGTLRARDVRVEPAQLLYTRRAYEVPTAAGPYAQINHAAIDTGIASAALADLVRFVRERSRPWIDSGLDRASDDPHVIRDVGRLTTALHASEALLERASHLLDAARAAPSEDTVASASLATAEARIASTEIAIEATTKLFELAGTRSALEADNLDRHWRNARVHTLHDPVRWKHHAVGDFVLNGRKPPRHAWL</sequence>
<dbReference type="InterPro" id="IPR050741">
    <property type="entry name" value="Acyl-CoA_dehydrogenase"/>
</dbReference>
<reference evidence="5 6" key="1">
    <citation type="submission" date="2019-03" db="EMBL/GenBank/DDBJ databases">
        <title>Genomic Encyclopedia of Type Strains, Phase IV (KMG-IV): sequencing the most valuable type-strain genomes for metagenomic binning, comparative biology and taxonomic classification.</title>
        <authorList>
            <person name="Goeker M."/>
        </authorList>
    </citation>
    <scope>NUCLEOTIDE SEQUENCE [LARGE SCALE GENOMIC DNA]</scope>
    <source>
        <strain evidence="5 6">DSM 25903</strain>
    </source>
</reference>
<dbReference type="GO" id="GO:0005737">
    <property type="term" value="C:cytoplasm"/>
    <property type="evidence" value="ECO:0007669"/>
    <property type="project" value="TreeGrafter"/>
</dbReference>
<dbReference type="Gene3D" id="2.40.110.10">
    <property type="entry name" value="Butyryl-CoA Dehydrogenase, subunit A, domain 2"/>
    <property type="match status" value="1"/>
</dbReference>
<comment type="similarity">
    <text evidence="2">Belongs to the HpaH/HsaA monooxygenase family.</text>
</comment>
<feature type="domain" description="Acyl-CoA dehydrogenase/oxidase N-terminal" evidence="3">
    <location>
        <begin position="31"/>
        <end position="132"/>
    </location>
</feature>
<dbReference type="InterPro" id="IPR046373">
    <property type="entry name" value="Acyl-CoA_Oxase/DH_mid-dom_sf"/>
</dbReference>
<dbReference type="Pfam" id="PF08028">
    <property type="entry name" value="Acyl-CoA_dh_2"/>
    <property type="match status" value="1"/>
</dbReference>
<name>A0A4R7BLW4_9HYPH</name>
<keyword evidence="1" id="KW-0560">Oxidoreductase</keyword>
<dbReference type="InterPro" id="IPR009100">
    <property type="entry name" value="AcylCoA_DH/oxidase_NM_dom_sf"/>
</dbReference>
<dbReference type="InterPro" id="IPR037069">
    <property type="entry name" value="AcylCoA_DH/ox_N_sf"/>
</dbReference>
<dbReference type="EMBL" id="SNZR01000018">
    <property type="protein sequence ID" value="TDR85255.1"/>
    <property type="molecule type" value="Genomic_DNA"/>
</dbReference>
<dbReference type="InterPro" id="IPR023922">
    <property type="entry name" value="S04_starv_induced_SfnB"/>
</dbReference>
<gene>
    <name evidence="5" type="ORF">EV668_4804</name>
</gene>
<proteinExistence type="inferred from homology"/>
<dbReference type="InterPro" id="IPR036250">
    <property type="entry name" value="AcylCo_DH-like_C"/>
</dbReference>
<dbReference type="InterPro" id="IPR013107">
    <property type="entry name" value="Acyl-CoA_DH_C"/>
</dbReference>
<dbReference type="PIRSF" id="PIRSF016578">
    <property type="entry name" value="HsaA"/>
    <property type="match status" value="1"/>
</dbReference>
<feature type="domain" description="Acyl-CoA dehydrogenase C-terminal" evidence="4">
    <location>
        <begin position="253"/>
        <end position="384"/>
    </location>
</feature>
<dbReference type="InterPro" id="IPR013786">
    <property type="entry name" value="AcylCoA_DH/ox_N"/>
</dbReference>
<evidence type="ECO:0000259" key="3">
    <source>
        <dbReference type="Pfam" id="PF02771"/>
    </source>
</evidence>
<dbReference type="Pfam" id="PF02771">
    <property type="entry name" value="Acyl-CoA_dh_N"/>
    <property type="match status" value="1"/>
</dbReference>
<dbReference type="Gene3D" id="1.20.140.10">
    <property type="entry name" value="Butyryl-CoA Dehydrogenase, subunit A, domain 3"/>
    <property type="match status" value="1"/>
</dbReference>
<dbReference type="GO" id="GO:0016712">
    <property type="term" value="F:oxidoreductase activity, acting on paired donors, with incorporation or reduction of molecular oxygen, reduced flavin or flavoprotein as one donor, and incorporation of one atom of oxygen"/>
    <property type="evidence" value="ECO:0007669"/>
    <property type="project" value="TreeGrafter"/>
</dbReference>
<comment type="caution">
    <text evidence="5">The sequence shown here is derived from an EMBL/GenBank/DDBJ whole genome shotgun (WGS) entry which is preliminary data.</text>
</comment>
<dbReference type="Gene3D" id="1.10.540.10">
    <property type="entry name" value="Acyl-CoA dehydrogenase/oxidase, N-terminal domain"/>
    <property type="match status" value="1"/>
</dbReference>
<evidence type="ECO:0000259" key="4">
    <source>
        <dbReference type="Pfam" id="PF08028"/>
    </source>
</evidence>
<dbReference type="GO" id="GO:0033539">
    <property type="term" value="P:fatty acid beta-oxidation using acyl-CoA dehydrogenase"/>
    <property type="evidence" value="ECO:0007669"/>
    <property type="project" value="TreeGrafter"/>
</dbReference>
<dbReference type="GO" id="GO:0050660">
    <property type="term" value="F:flavin adenine dinucleotide binding"/>
    <property type="evidence" value="ECO:0007669"/>
    <property type="project" value="InterPro"/>
</dbReference>
<dbReference type="SUPFAM" id="SSF47203">
    <property type="entry name" value="Acyl-CoA dehydrogenase C-terminal domain-like"/>
    <property type="match status" value="1"/>
</dbReference>
<evidence type="ECO:0000256" key="1">
    <source>
        <dbReference type="ARBA" id="ARBA00023002"/>
    </source>
</evidence>
<protein>
    <submittedName>
        <fullName evidence="5">SfnB family sulfur acquisition oxidoreductase</fullName>
    </submittedName>
</protein>
<evidence type="ECO:0000313" key="5">
    <source>
        <dbReference type="EMBL" id="TDR85255.1"/>
    </source>
</evidence>
<dbReference type="AlphaFoldDB" id="A0A4R7BLW4"/>
<accession>A0A4R7BLW4</accession>
<keyword evidence="6" id="KW-1185">Reference proteome</keyword>
<dbReference type="RefSeq" id="WP_133774924.1">
    <property type="nucleotide sequence ID" value="NZ_SNZR01000018.1"/>
</dbReference>
<dbReference type="GO" id="GO:0003995">
    <property type="term" value="F:acyl-CoA dehydrogenase activity"/>
    <property type="evidence" value="ECO:0007669"/>
    <property type="project" value="TreeGrafter"/>
</dbReference>
<organism evidence="5 6">
    <name type="scientific">Enterovirga rhinocerotis</name>
    <dbReference type="NCBI Taxonomy" id="1339210"/>
    <lineage>
        <taxon>Bacteria</taxon>
        <taxon>Pseudomonadati</taxon>
        <taxon>Pseudomonadota</taxon>
        <taxon>Alphaproteobacteria</taxon>
        <taxon>Hyphomicrobiales</taxon>
        <taxon>Methylobacteriaceae</taxon>
        <taxon>Enterovirga</taxon>
    </lineage>
</organism>
<dbReference type="OrthoDB" id="6184213at2"/>
<dbReference type="SUPFAM" id="SSF56645">
    <property type="entry name" value="Acyl-CoA dehydrogenase NM domain-like"/>
    <property type="match status" value="1"/>
</dbReference>
<dbReference type="NCBIfam" id="TIGR04022">
    <property type="entry name" value="sulfur_SfnB"/>
    <property type="match status" value="1"/>
</dbReference>
<dbReference type="PANTHER" id="PTHR48083:SF19">
    <property type="entry name" value="FLAVIN-DEPENDENT MONOOXYGENASE, OXYGENASE SUBUNIT HSAA"/>
    <property type="match status" value="1"/>
</dbReference>
<dbReference type="Proteomes" id="UP000295122">
    <property type="component" value="Unassembled WGS sequence"/>
</dbReference>
<evidence type="ECO:0000256" key="2">
    <source>
        <dbReference type="ARBA" id="ARBA00049661"/>
    </source>
</evidence>